<dbReference type="Gene3D" id="3.60.15.10">
    <property type="entry name" value="Ribonuclease Z/Hydroxyacylglutathione hydrolase-like"/>
    <property type="match status" value="1"/>
</dbReference>
<dbReference type="Proteomes" id="UP000266723">
    <property type="component" value="Unassembled WGS sequence"/>
</dbReference>
<organism evidence="1 2">
    <name type="scientific">Brassica cretica</name>
    <name type="common">Mustard</name>
    <dbReference type="NCBI Taxonomy" id="69181"/>
    <lineage>
        <taxon>Eukaryota</taxon>
        <taxon>Viridiplantae</taxon>
        <taxon>Streptophyta</taxon>
        <taxon>Embryophyta</taxon>
        <taxon>Tracheophyta</taxon>
        <taxon>Spermatophyta</taxon>
        <taxon>Magnoliopsida</taxon>
        <taxon>eudicotyledons</taxon>
        <taxon>Gunneridae</taxon>
        <taxon>Pentapetalae</taxon>
        <taxon>rosids</taxon>
        <taxon>malvids</taxon>
        <taxon>Brassicales</taxon>
        <taxon>Brassicaceae</taxon>
        <taxon>Brassiceae</taxon>
        <taxon>Brassica</taxon>
    </lineage>
</organism>
<reference evidence="1 2" key="1">
    <citation type="journal article" date="2020" name="BMC Genomics">
        <title>Intraspecific diversification of the crop wild relative Brassica cretica Lam. using demographic model selection.</title>
        <authorList>
            <person name="Kioukis A."/>
            <person name="Michalopoulou V.A."/>
            <person name="Briers L."/>
            <person name="Pirintsos S."/>
            <person name="Studholme D.J."/>
            <person name="Pavlidis P."/>
            <person name="Sarris P.F."/>
        </authorList>
    </citation>
    <scope>NUCLEOTIDE SEQUENCE [LARGE SCALE GENOMIC DNA]</scope>
    <source>
        <strain evidence="2">cv. PFS-1207/04</strain>
    </source>
</reference>
<gene>
    <name evidence="1" type="ORF">DY000_02008933</name>
</gene>
<accession>A0ABQ7C119</accession>
<keyword evidence="2" id="KW-1185">Reference proteome</keyword>
<dbReference type="SUPFAM" id="SSF56281">
    <property type="entry name" value="Metallo-hydrolase/oxidoreductase"/>
    <property type="match status" value="1"/>
</dbReference>
<evidence type="ECO:0000313" key="2">
    <source>
        <dbReference type="Proteomes" id="UP000266723"/>
    </source>
</evidence>
<evidence type="ECO:0008006" key="3">
    <source>
        <dbReference type="Google" id="ProtNLM"/>
    </source>
</evidence>
<dbReference type="PANTHER" id="PTHR36142:SF2">
    <property type="entry name" value="METALLO-HYDROLASE_OXIDOREDUCTASE SUPERFAMILY PROTEIN"/>
    <property type="match status" value="1"/>
</dbReference>
<proteinExistence type="predicted"/>
<evidence type="ECO:0000313" key="1">
    <source>
        <dbReference type="EMBL" id="KAF3545856.1"/>
    </source>
</evidence>
<dbReference type="PANTHER" id="PTHR36142">
    <property type="entry name" value="METALLO-HYDROLASE/OXIDOREDUCTASE SUPERFAMILY PROTEIN"/>
    <property type="match status" value="1"/>
</dbReference>
<protein>
    <recommendedName>
        <fullName evidence="3">Metallo-beta-lactamase domain-containing protein</fullName>
    </recommendedName>
</protein>
<dbReference type="EMBL" id="QGKV02000832">
    <property type="protein sequence ID" value="KAF3545856.1"/>
    <property type="molecule type" value="Genomic_DNA"/>
</dbReference>
<sequence>MAMVVSGGKMPLHANALPLSIINTKTRVRPAASSFPLFSPAPHSHSPSSSLSIRFKPLQHVSRSLSVVSSVLSEDRATGASGSGGTDAFKLTYLEGNSWLWETGGLRILVDPILVDFIFNLMQLDDLPEVDCLLITQSLDDHCHLNTLRPLSKKSPDVKVIATPNAKPLLDPLFRNVTYLEPGESYELNARNGSKVRVKATAGPVLGPPWQRPENGYLLVSPEDQISLYYEPHCVCNMELLKNERADIVITPVIKQLLPQFTLVSGQEDAVQLAKILKAMFVVPMQNGDLDAKGILASIIKKEGTIESFKDLLARELPKAQVLEPIAGVPLEILPPTSDV</sequence>
<comment type="caution">
    <text evidence="1">The sequence shown here is derived from an EMBL/GenBank/DDBJ whole genome shotgun (WGS) entry which is preliminary data.</text>
</comment>
<dbReference type="InterPro" id="IPR036866">
    <property type="entry name" value="RibonucZ/Hydroxyglut_hydro"/>
</dbReference>
<name>A0ABQ7C119_BRACR</name>
<dbReference type="Pfam" id="PF13483">
    <property type="entry name" value="Lactamase_B_3"/>
    <property type="match status" value="1"/>
</dbReference>